<organism evidence="1 2">
    <name type="scientific">Escherichia phage vB_EcoM_PHB05</name>
    <dbReference type="NCBI Taxonomy" id="2041347"/>
    <lineage>
        <taxon>Viruses</taxon>
        <taxon>Duplodnaviria</taxon>
        <taxon>Heunggongvirae</taxon>
        <taxon>Uroviricota</taxon>
        <taxon>Caudoviricetes</taxon>
        <taxon>Stephanstirmvirinae</taxon>
        <taxon>Justusliebigvirus</taxon>
        <taxon>Justusliebigvirus PHB05</taxon>
    </lineage>
</organism>
<evidence type="ECO:0000313" key="1">
    <source>
        <dbReference type="EMBL" id="ATI15900.1"/>
    </source>
</evidence>
<evidence type="ECO:0000313" key="2">
    <source>
        <dbReference type="Proteomes" id="UP000230824"/>
    </source>
</evidence>
<dbReference type="RefSeq" id="YP_009984526.1">
    <property type="nucleotide sequence ID" value="NC_052652.1"/>
</dbReference>
<dbReference type="GeneID" id="62611870"/>
<dbReference type="Proteomes" id="UP000230824">
    <property type="component" value="Segment"/>
</dbReference>
<keyword evidence="2" id="KW-1185">Reference proteome</keyword>
<accession>A0A291LAB8</accession>
<sequence length="324" mass="36512">MVNPNTPVLKCDNKLGSGCDYHRIVMPFAGNTFKPKKDVLVFNRVYSRGSDEVKRLKAQGVKIIVDLDDFYSLNPEHYMAGVFTNHSKTIVEMIKLADVVTVTTEYLAYKIRHLNRNVVVIRNALPYDEGQFTLTKDRYSDTPIIWAGGASHEPDLSLVANTFDDTLLTIAGYEVYPSAPVGNNSQYLTTAEWVKVKRKIPNAQYKPAIKNLGEYMSVYDGHSIAIAPLVDNDFNNCKSNLKILEAGAKGLPIICSPVLPYFNPVDAKAVIYADSKASWHYEVVKLMRNPRYTEDRGMMLAEHVRLNYNLADANELRRQVIESL</sequence>
<reference evidence="1 2" key="1">
    <citation type="submission" date="2017-09" db="EMBL/GenBank/DDBJ databases">
        <title>Phage vB_EcoM_PHB05 against multidrug-resistant shiga toxin-producing Escherichia.</title>
        <authorList>
            <person name="Chen Y."/>
            <person name="Song J."/>
            <person name="Wu B."/>
        </authorList>
    </citation>
    <scope>NUCLEOTIDE SEQUENCE [LARGE SCALE GENOMIC DNA]</scope>
    <source>
        <strain evidence="1">Wastewater</strain>
    </source>
</reference>
<proteinExistence type="predicted"/>
<dbReference type="EMBL" id="MF805809">
    <property type="protein sequence ID" value="ATI15900.1"/>
    <property type="molecule type" value="Genomic_DNA"/>
</dbReference>
<evidence type="ECO:0008006" key="3">
    <source>
        <dbReference type="Google" id="ProtNLM"/>
    </source>
</evidence>
<protein>
    <recommendedName>
        <fullName evidence="3">Glycosyltransferase</fullName>
    </recommendedName>
</protein>
<dbReference type="KEGG" id="vg:62611870"/>
<name>A0A291LAB8_9CAUD</name>
<dbReference type="SUPFAM" id="SSF53756">
    <property type="entry name" value="UDP-Glycosyltransferase/glycogen phosphorylase"/>
    <property type="match status" value="1"/>
</dbReference>
<dbReference type="Gene3D" id="3.40.50.2000">
    <property type="entry name" value="Glycogen Phosphorylase B"/>
    <property type="match status" value="1"/>
</dbReference>